<dbReference type="PANTHER" id="PTHR48106:SF18">
    <property type="entry name" value="QUINONE OXIDOREDUCTASE PIG3"/>
    <property type="match status" value="1"/>
</dbReference>
<dbReference type="GO" id="GO:0008270">
    <property type="term" value="F:zinc ion binding"/>
    <property type="evidence" value="ECO:0007669"/>
    <property type="project" value="InterPro"/>
</dbReference>
<dbReference type="GO" id="GO:0070402">
    <property type="term" value="F:NADPH binding"/>
    <property type="evidence" value="ECO:0007669"/>
    <property type="project" value="TreeGrafter"/>
</dbReference>
<dbReference type="CDD" id="cd08271">
    <property type="entry name" value="MDR5"/>
    <property type="match status" value="1"/>
</dbReference>
<name>A0A5C7F073_9BACI</name>
<dbReference type="InterPro" id="IPR020843">
    <property type="entry name" value="ER"/>
</dbReference>
<evidence type="ECO:0000313" key="5">
    <source>
        <dbReference type="Proteomes" id="UP000321816"/>
    </source>
</evidence>
<dbReference type="OrthoDB" id="9792162at2"/>
<dbReference type="PANTHER" id="PTHR48106">
    <property type="entry name" value="QUINONE OXIDOREDUCTASE PIG3-RELATED"/>
    <property type="match status" value="1"/>
</dbReference>
<reference evidence="4 5" key="1">
    <citation type="submission" date="2024-01" db="EMBL/GenBank/DDBJ databases">
        <title>Complete Genome Sequence of Alkalicoccus halolimnae BZ-SZ-XJ29T, a Moderately Halophilic Bacterium Isolated from a Salt Lake.</title>
        <authorList>
            <person name="Zhao B."/>
        </authorList>
    </citation>
    <scope>NUCLEOTIDE SEQUENCE [LARGE SCALE GENOMIC DNA]</scope>
    <source>
        <strain evidence="4 5">BZ-SZ-XJ29</strain>
    </source>
</reference>
<evidence type="ECO:0000259" key="3">
    <source>
        <dbReference type="SMART" id="SM00829"/>
    </source>
</evidence>
<dbReference type="SUPFAM" id="SSF50129">
    <property type="entry name" value="GroES-like"/>
    <property type="match status" value="1"/>
</dbReference>
<organism evidence="4 5">
    <name type="scientific">Alkalicoccus halolimnae</name>
    <dbReference type="NCBI Taxonomy" id="1667239"/>
    <lineage>
        <taxon>Bacteria</taxon>
        <taxon>Bacillati</taxon>
        <taxon>Bacillota</taxon>
        <taxon>Bacilli</taxon>
        <taxon>Bacillales</taxon>
        <taxon>Bacillaceae</taxon>
        <taxon>Alkalicoccus</taxon>
    </lineage>
</organism>
<dbReference type="InterPro" id="IPR002364">
    <property type="entry name" value="Quin_OxRdtase/zeta-crystal_CS"/>
</dbReference>
<feature type="domain" description="Enoyl reductase (ER)" evidence="3">
    <location>
        <begin position="10"/>
        <end position="323"/>
    </location>
</feature>
<proteinExistence type="predicted"/>
<keyword evidence="5" id="KW-1185">Reference proteome</keyword>
<dbReference type="Proteomes" id="UP000321816">
    <property type="component" value="Chromosome"/>
</dbReference>
<protein>
    <submittedName>
        <fullName evidence="4">Zinc-binding dehydrogenase</fullName>
    </submittedName>
</protein>
<dbReference type="Pfam" id="PF08240">
    <property type="entry name" value="ADH_N"/>
    <property type="match status" value="1"/>
</dbReference>
<dbReference type="Gene3D" id="3.90.180.10">
    <property type="entry name" value="Medium-chain alcohol dehydrogenases, catalytic domain"/>
    <property type="match status" value="1"/>
</dbReference>
<dbReference type="Pfam" id="PF00107">
    <property type="entry name" value="ADH_zinc_N"/>
    <property type="match status" value="1"/>
</dbReference>
<dbReference type="InterPro" id="IPR013154">
    <property type="entry name" value="ADH-like_N"/>
</dbReference>
<evidence type="ECO:0000313" key="4">
    <source>
        <dbReference type="EMBL" id="WWD78834.1"/>
    </source>
</evidence>
<dbReference type="EMBL" id="CP144914">
    <property type="protein sequence ID" value="WWD78834.1"/>
    <property type="molecule type" value="Genomic_DNA"/>
</dbReference>
<evidence type="ECO:0000256" key="1">
    <source>
        <dbReference type="ARBA" id="ARBA00022857"/>
    </source>
</evidence>
<evidence type="ECO:0000256" key="2">
    <source>
        <dbReference type="ARBA" id="ARBA00023002"/>
    </source>
</evidence>
<dbReference type="GO" id="GO:0016651">
    <property type="term" value="F:oxidoreductase activity, acting on NAD(P)H"/>
    <property type="evidence" value="ECO:0007669"/>
    <property type="project" value="TreeGrafter"/>
</dbReference>
<dbReference type="InterPro" id="IPR036291">
    <property type="entry name" value="NAD(P)-bd_dom_sf"/>
</dbReference>
<sequence length="325" mass="35465">MKAMLLNSAGSWRDMKIEEVEKPKPKEGEMLVRIKAAGLNPVDYKSGENGIPTWKYPHILGLDAAGTVEETGPGVDRFSIGDHVVFLNDMTEWGAFAEFAVTKAFAASKLPYNVLFQDAAALPVAGYTAYQALFHKLRVKEGESILIHAGAGGVGGFAIQLAKQAGLKIFTTARKENHDYVKKLGADVAVDYTAESFVERIQEETGGIGVNYVLDTVGSDNATKSLDILAYNGHIAFIAGAPKMDEFIDFSHPVSFHHVALGSVYQSRNVKEQMKIAEIGNHMLDLLSDGKLEAMVSQKIPSVDIPQGLEQLETRRVRGKIISEW</sequence>
<dbReference type="AlphaFoldDB" id="A0A5C7F073"/>
<dbReference type="RefSeq" id="WP_147804975.1">
    <property type="nucleotide sequence ID" value="NZ_CP144914.1"/>
</dbReference>
<dbReference type="InterPro" id="IPR013149">
    <property type="entry name" value="ADH-like_C"/>
</dbReference>
<keyword evidence="1" id="KW-0521">NADP</keyword>
<gene>
    <name evidence="4" type="ORF">FTX54_010385</name>
</gene>
<dbReference type="SMART" id="SM00829">
    <property type="entry name" value="PKS_ER"/>
    <property type="match status" value="1"/>
</dbReference>
<dbReference type="Gene3D" id="3.40.50.720">
    <property type="entry name" value="NAD(P)-binding Rossmann-like Domain"/>
    <property type="match status" value="1"/>
</dbReference>
<keyword evidence="2" id="KW-0560">Oxidoreductase</keyword>
<dbReference type="KEGG" id="ahal:FTX54_010385"/>
<dbReference type="SUPFAM" id="SSF51735">
    <property type="entry name" value="NAD(P)-binding Rossmann-fold domains"/>
    <property type="match status" value="1"/>
</dbReference>
<accession>A0A5C7F073</accession>
<dbReference type="InterPro" id="IPR011032">
    <property type="entry name" value="GroES-like_sf"/>
</dbReference>
<dbReference type="PROSITE" id="PS01162">
    <property type="entry name" value="QOR_ZETA_CRYSTAL"/>
    <property type="match status" value="1"/>
</dbReference>